<dbReference type="AlphaFoldDB" id="A0A328PNQ2"/>
<reference evidence="2" key="1">
    <citation type="submission" date="2018-06" db="EMBL/GenBank/DDBJ databases">
        <authorList>
            <person name="Martinez Ocampo F."/>
            <person name="Quiroz Castaneda R.E."/>
            <person name="Rojas Lopez X."/>
        </authorList>
    </citation>
    <scope>NUCLEOTIDE SEQUENCE [LARGE SCALE GENOMIC DNA]</scope>
    <source>
        <strain evidence="2">INIFAP02</strain>
    </source>
</reference>
<sequence length="163" mass="20010">MNNKWGTMKWYLYDSSQHTLKEISGLWMDNEKPKLLWNWFGYEYFYRWYHWWDSFWTGKYWKPFFIDSKNQITTFEAQFELPWKDNNKKFDPIYQRLHNFYSTRCGWRATQCSKFKVTKSYLSSYLSSPKTQPTEKICLILEKDSGFENAWKTKTPCPESLSK</sequence>
<proteinExistence type="predicted"/>
<dbReference type="Proteomes" id="UP000249762">
    <property type="component" value="Unassembled WGS sequence"/>
</dbReference>
<dbReference type="RefSeq" id="WP_112665006.1">
    <property type="nucleotide sequence ID" value="NZ_QKVO01000001.1"/>
</dbReference>
<comment type="caution">
    <text evidence="1">The sequence shown here is derived from an EMBL/GenBank/DDBJ whole genome shotgun (WGS) entry which is preliminary data.</text>
</comment>
<dbReference type="EMBL" id="QKVO01000001">
    <property type="protein sequence ID" value="RAO95345.1"/>
    <property type="molecule type" value="Genomic_DNA"/>
</dbReference>
<name>A0A328PNQ2_9MOLU</name>
<keyword evidence="2" id="KW-1185">Reference proteome</keyword>
<protein>
    <submittedName>
        <fullName evidence="1">Uncharacterized protein</fullName>
    </submittedName>
</protein>
<accession>A0A328PNQ2</accession>
<evidence type="ECO:0000313" key="1">
    <source>
        <dbReference type="EMBL" id="RAO95345.1"/>
    </source>
</evidence>
<organism evidence="1 2">
    <name type="scientific">Mycoplasma wenyonii</name>
    <dbReference type="NCBI Taxonomy" id="65123"/>
    <lineage>
        <taxon>Bacteria</taxon>
        <taxon>Bacillati</taxon>
        <taxon>Mycoplasmatota</taxon>
        <taxon>Mollicutes</taxon>
        <taxon>Mycoplasmataceae</taxon>
        <taxon>Mycoplasma</taxon>
    </lineage>
</organism>
<evidence type="ECO:0000313" key="2">
    <source>
        <dbReference type="Proteomes" id="UP000249762"/>
    </source>
</evidence>
<gene>
    <name evidence="1" type="ORF">DNK47_00655</name>
</gene>